<dbReference type="RefSeq" id="WP_145893884.1">
    <property type="nucleotide sequence ID" value="NZ_VOBQ01000012.1"/>
</dbReference>
<dbReference type="AlphaFoldDB" id="A0A562ZPS7"/>
<dbReference type="EMBL" id="VOBQ01000012">
    <property type="protein sequence ID" value="TWO70328.1"/>
    <property type="molecule type" value="Genomic_DNA"/>
</dbReference>
<keyword evidence="2" id="KW-1185">Reference proteome</keyword>
<evidence type="ECO:0008006" key="3">
    <source>
        <dbReference type="Google" id="ProtNLM"/>
    </source>
</evidence>
<proteinExistence type="predicted"/>
<accession>A0A562ZPS7</accession>
<protein>
    <recommendedName>
        <fullName evidence="3">MarR family transcriptional regulator</fullName>
    </recommendedName>
</protein>
<comment type="caution">
    <text evidence="1">The sequence shown here is derived from an EMBL/GenBank/DDBJ whole genome shotgun (WGS) entry which is preliminary data.</text>
</comment>
<evidence type="ECO:0000313" key="2">
    <source>
        <dbReference type="Proteomes" id="UP000318199"/>
    </source>
</evidence>
<sequence>MSVREVPPDLRRFIAAAIPSVPFLEAMLLLRSDAPASWNPARLAQRLYVSPADAASLLKALCASGMARPAEDDEQVQFGPQTPELAGLLDRLAETYTSNLVGVTDLIHSRVDKRAQRFADAFRWRKDENQ</sequence>
<reference evidence="1 2" key="1">
    <citation type="submission" date="2019-07" db="EMBL/GenBank/DDBJ databases">
        <title>Caenimonas sedimenti sp. nov., isolated from activated sludge.</title>
        <authorList>
            <person name="Xu J."/>
        </authorList>
    </citation>
    <scope>NUCLEOTIDE SEQUENCE [LARGE SCALE GENOMIC DNA]</scope>
    <source>
        <strain evidence="1 2">HX-9-20</strain>
    </source>
</reference>
<organism evidence="1 2">
    <name type="scientific">Caenimonas sedimenti</name>
    <dbReference type="NCBI Taxonomy" id="2596921"/>
    <lineage>
        <taxon>Bacteria</taxon>
        <taxon>Pseudomonadati</taxon>
        <taxon>Pseudomonadota</taxon>
        <taxon>Betaproteobacteria</taxon>
        <taxon>Burkholderiales</taxon>
        <taxon>Comamonadaceae</taxon>
        <taxon>Caenimonas</taxon>
    </lineage>
</organism>
<dbReference type="Proteomes" id="UP000318199">
    <property type="component" value="Unassembled WGS sequence"/>
</dbReference>
<evidence type="ECO:0000313" key="1">
    <source>
        <dbReference type="EMBL" id="TWO70328.1"/>
    </source>
</evidence>
<dbReference type="OrthoDB" id="9798172at2"/>
<gene>
    <name evidence="1" type="ORF">FN976_15170</name>
</gene>
<name>A0A562ZPS7_9BURK</name>